<dbReference type="EMBL" id="VDEP01000241">
    <property type="protein sequence ID" value="KAA1120813.1"/>
    <property type="molecule type" value="Genomic_DNA"/>
</dbReference>
<dbReference type="AlphaFoldDB" id="A0A5B0R6A5"/>
<sequence>MGKRGLEKQEVKLNSEFQRGRGSSVDPENVPDGGSIHVSRPWAAPLATGFVALRVSYHRVEYNQSPSKVESKVHGEEFTVGVVVVVFGAVFGDDRACCLGCGWGMGKGTVKSCPLNSFEGSLGEQ</sequence>
<gene>
    <name evidence="2" type="ORF">PGTUg99_021383</name>
</gene>
<organism evidence="2 3">
    <name type="scientific">Puccinia graminis f. sp. tritici</name>
    <dbReference type="NCBI Taxonomy" id="56615"/>
    <lineage>
        <taxon>Eukaryota</taxon>
        <taxon>Fungi</taxon>
        <taxon>Dikarya</taxon>
        <taxon>Basidiomycota</taxon>
        <taxon>Pucciniomycotina</taxon>
        <taxon>Pucciniomycetes</taxon>
        <taxon>Pucciniales</taxon>
        <taxon>Pucciniaceae</taxon>
        <taxon>Puccinia</taxon>
    </lineage>
</organism>
<evidence type="ECO:0000256" key="1">
    <source>
        <dbReference type="SAM" id="MobiDB-lite"/>
    </source>
</evidence>
<comment type="caution">
    <text evidence="2">The sequence shown here is derived from an EMBL/GenBank/DDBJ whole genome shotgun (WGS) entry which is preliminary data.</text>
</comment>
<dbReference type="Proteomes" id="UP000325313">
    <property type="component" value="Unassembled WGS sequence"/>
</dbReference>
<accession>A0A5B0R6A5</accession>
<feature type="region of interest" description="Disordered" evidence="1">
    <location>
        <begin position="1"/>
        <end position="36"/>
    </location>
</feature>
<evidence type="ECO:0000313" key="3">
    <source>
        <dbReference type="Proteomes" id="UP000325313"/>
    </source>
</evidence>
<protein>
    <submittedName>
        <fullName evidence="2">Uncharacterized protein</fullName>
    </submittedName>
</protein>
<feature type="compositionally biased region" description="Basic and acidic residues" evidence="1">
    <location>
        <begin position="1"/>
        <end position="13"/>
    </location>
</feature>
<name>A0A5B0R6A5_PUCGR</name>
<evidence type="ECO:0000313" key="2">
    <source>
        <dbReference type="EMBL" id="KAA1120813.1"/>
    </source>
</evidence>
<reference evidence="2 3" key="1">
    <citation type="submission" date="2019-05" db="EMBL/GenBank/DDBJ databases">
        <title>Emergence of the Ug99 lineage of the wheat stem rust pathogen through somatic hybridization.</title>
        <authorList>
            <person name="Li F."/>
            <person name="Upadhyaya N.M."/>
            <person name="Sperschneider J."/>
            <person name="Matny O."/>
            <person name="Nguyen-Phuc H."/>
            <person name="Mago R."/>
            <person name="Raley C."/>
            <person name="Miller M.E."/>
            <person name="Silverstein K.A.T."/>
            <person name="Henningsen E."/>
            <person name="Hirsch C.D."/>
            <person name="Visser B."/>
            <person name="Pretorius Z.A."/>
            <person name="Steffenson B.J."/>
            <person name="Schwessinger B."/>
            <person name="Dodds P.N."/>
            <person name="Figueroa M."/>
        </authorList>
    </citation>
    <scope>NUCLEOTIDE SEQUENCE [LARGE SCALE GENOMIC DNA]</scope>
    <source>
        <strain evidence="2 3">Ug99</strain>
    </source>
</reference>
<proteinExistence type="predicted"/>